<dbReference type="RefSeq" id="WP_249323721.1">
    <property type="nucleotide sequence ID" value="NZ_JACRTK010000003.1"/>
</dbReference>
<evidence type="ECO:0000256" key="1">
    <source>
        <dbReference type="PROSITE-ProRule" id="PRU00182"/>
    </source>
</evidence>
<dbReference type="SUPFAM" id="SSF55174">
    <property type="entry name" value="Alpha-L RNA-binding motif"/>
    <property type="match status" value="1"/>
</dbReference>
<organism evidence="2 3">
    <name type="scientific">Wansuia hejianensis</name>
    <dbReference type="NCBI Taxonomy" id="2763667"/>
    <lineage>
        <taxon>Bacteria</taxon>
        <taxon>Bacillati</taxon>
        <taxon>Bacillota</taxon>
        <taxon>Clostridia</taxon>
        <taxon>Lachnospirales</taxon>
        <taxon>Lachnospiraceae</taxon>
        <taxon>Wansuia</taxon>
    </lineage>
</organism>
<dbReference type="Pfam" id="PF13275">
    <property type="entry name" value="S4_2"/>
    <property type="match status" value="1"/>
</dbReference>
<dbReference type="InterPro" id="IPR036986">
    <property type="entry name" value="S4_RNA-bd_sf"/>
</dbReference>
<gene>
    <name evidence="2" type="ORF">H8689_07115</name>
</gene>
<dbReference type="PROSITE" id="PS50889">
    <property type="entry name" value="S4"/>
    <property type="match status" value="1"/>
</dbReference>
<dbReference type="Proteomes" id="UP000601522">
    <property type="component" value="Unassembled WGS sequence"/>
</dbReference>
<name>A0A926IM65_9FIRM</name>
<sequence length="69" mass="7627">MIEIKITTEYIKLDQFLKLSQAAQTGGHAKLLISEGIVKVNGEVSTQRGKKIRKGDIVDIVDGDKFIVK</sequence>
<keyword evidence="1" id="KW-0694">RNA-binding</keyword>
<dbReference type="EMBL" id="JACRTK010000003">
    <property type="protein sequence ID" value="MBC8590879.1"/>
    <property type="molecule type" value="Genomic_DNA"/>
</dbReference>
<dbReference type="CDD" id="cd00165">
    <property type="entry name" value="S4"/>
    <property type="match status" value="1"/>
</dbReference>
<keyword evidence="3" id="KW-1185">Reference proteome</keyword>
<dbReference type="AlphaFoldDB" id="A0A926IM65"/>
<comment type="caution">
    <text evidence="2">The sequence shown here is derived from an EMBL/GenBank/DDBJ whole genome shotgun (WGS) entry which is preliminary data.</text>
</comment>
<evidence type="ECO:0000313" key="2">
    <source>
        <dbReference type="EMBL" id="MBC8590879.1"/>
    </source>
</evidence>
<protein>
    <submittedName>
        <fullName evidence="2">RNA-binding S4 domain-containing protein</fullName>
    </submittedName>
</protein>
<evidence type="ECO:0000313" key="3">
    <source>
        <dbReference type="Proteomes" id="UP000601522"/>
    </source>
</evidence>
<dbReference type="GO" id="GO:0003723">
    <property type="term" value="F:RNA binding"/>
    <property type="evidence" value="ECO:0007669"/>
    <property type="project" value="UniProtKB-KW"/>
</dbReference>
<reference evidence="2 3" key="1">
    <citation type="submission" date="2020-08" db="EMBL/GenBank/DDBJ databases">
        <title>Genome public.</title>
        <authorList>
            <person name="Liu C."/>
            <person name="Sun Q."/>
        </authorList>
    </citation>
    <scope>NUCLEOTIDE SEQUENCE [LARGE SCALE GENOMIC DNA]</scope>
    <source>
        <strain evidence="2 3">NSJ-26</strain>
    </source>
</reference>
<dbReference type="Gene3D" id="3.10.290.10">
    <property type="entry name" value="RNA-binding S4 domain"/>
    <property type="match status" value="1"/>
</dbReference>
<accession>A0A926IM65</accession>
<proteinExistence type="predicted"/>